<dbReference type="EMBL" id="PJEO01000050">
    <property type="protein sequence ID" value="PKQ44465.1"/>
    <property type="molecule type" value="Genomic_DNA"/>
</dbReference>
<comment type="caution">
    <text evidence="5">The sequence shown here is derived from an EMBL/GenBank/DDBJ whole genome shotgun (WGS) entry which is preliminary data.</text>
</comment>
<evidence type="ECO:0000256" key="1">
    <source>
        <dbReference type="PIRSR" id="PIRSR038925-1"/>
    </source>
</evidence>
<dbReference type="PANTHER" id="PTHR13504">
    <property type="entry name" value="FIDO DOMAIN-CONTAINING PROTEIN DDB_G0283145"/>
    <property type="match status" value="1"/>
</dbReference>
<proteinExistence type="predicted"/>
<dbReference type="Pfam" id="PF02661">
    <property type="entry name" value="Fic"/>
    <property type="match status" value="1"/>
</dbReference>
<dbReference type="InterPro" id="IPR003812">
    <property type="entry name" value="Fido"/>
</dbReference>
<dbReference type="RefSeq" id="WP_106660441.1">
    <property type="nucleotide sequence ID" value="NZ_PJEO01000050.1"/>
</dbReference>
<dbReference type="PIRSF" id="PIRSF038925">
    <property type="entry name" value="AMP-prot_trans"/>
    <property type="match status" value="1"/>
</dbReference>
<dbReference type="AlphaFoldDB" id="A0A2N3HHL5"/>
<feature type="binding site" evidence="1">
    <location>
        <position position="73"/>
    </location>
    <ligand>
        <name>ATP</name>
        <dbReference type="ChEBI" id="CHEBI:30616"/>
    </ligand>
</feature>
<dbReference type="Pfam" id="PF13784">
    <property type="entry name" value="Fic_N"/>
    <property type="match status" value="1"/>
</dbReference>
<feature type="binding site" evidence="1">
    <location>
        <position position="242"/>
    </location>
    <ligand>
        <name>ATP</name>
        <dbReference type="ChEBI" id="CHEBI:30616"/>
    </ligand>
</feature>
<dbReference type="PANTHER" id="PTHR13504:SF35">
    <property type="entry name" value="PROTEIN ADENYLYLTRANSFERASE SOFIC"/>
    <property type="match status" value="1"/>
</dbReference>
<keyword evidence="1" id="KW-0547">Nucleotide-binding</keyword>
<feature type="binding site" evidence="1">
    <location>
        <position position="200"/>
    </location>
    <ligand>
        <name>ATP</name>
        <dbReference type="ChEBI" id="CHEBI:30616"/>
    </ligand>
</feature>
<feature type="binding site" evidence="1">
    <location>
        <begin position="205"/>
        <end position="211"/>
    </location>
    <ligand>
        <name>ATP</name>
        <dbReference type="ChEBI" id="CHEBI:30616"/>
    </ligand>
</feature>
<keyword evidence="6" id="KW-1185">Reference proteome</keyword>
<dbReference type="Proteomes" id="UP000233435">
    <property type="component" value="Unassembled WGS sequence"/>
</dbReference>
<reference evidence="5 6" key="1">
    <citation type="submission" date="2017-12" db="EMBL/GenBank/DDBJ databases">
        <title>Confluentibacter flavum sp. nov., isolated from the saline lake.</title>
        <authorList>
            <person name="Yu L."/>
        </authorList>
    </citation>
    <scope>NUCLEOTIDE SEQUENCE [LARGE SCALE GENOMIC DNA]</scope>
    <source>
        <strain evidence="5 6">3B</strain>
    </source>
</reference>
<feature type="active site" evidence="2">
    <location>
        <position position="200"/>
    </location>
</feature>
<dbReference type="InterPro" id="IPR040198">
    <property type="entry name" value="Fido_containing"/>
</dbReference>
<accession>A0A2N3HHL5</accession>
<keyword evidence="1" id="KW-0067">ATP-binding</keyword>
<feature type="domain" description="Fido" evidence="4">
    <location>
        <begin position="120"/>
        <end position="264"/>
    </location>
</feature>
<dbReference type="Gene3D" id="1.10.3290.10">
    <property type="entry name" value="Fido-like domain"/>
    <property type="match status" value="1"/>
</dbReference>
<dbReference type="SUPFAM" id="SSF140931">
    <property type="entry name" value="Fic-like"/>
    <property type="match status" value="1"/>
</dbReference>
<evidence type="ECO:0000259" key="4">
    <source>
        <dbReference type="PROSITE" id="PS51459"/>
    </source>
</evidence>
<evidence type="ECO:0000256" key="2">
    <source>
        <dbReference type="PIRSR" id="PIRSR640198-1"/>
    </source>
</evidence>
<protein>
    <submittedName>
        <fullName evidence="5">Addiction module protein</fullName>
    </submittedName>
</protein>
<sequence>MNSKTIYNPEVPYNSLPPLPPLAEIENKVILKKTISASRALSELKGAITNLPNPTLFIDTINLQEAQASSAIENIITTQDELFKASIADKKNDNPATKEVMHYKDALWYGVEQIEKRPILNTNLFIALAQIIKENQSSIRNAPGTQLKNPATNTVVYTPPEGENVIREKLKNLEDFIHAEDNIDPLVKMAIIHYQFEAIHPFFDGNGRTGRIILLLYLKMTHLLELPALFLSSYIIQHKAEYYINLRKVTEEDNWQDWIIFMLDMVEQTALKGREQIAKIEELMNHMATEIQNKLPKIYSKDLMEELFRLPYTKRNQLEKAGLGNLKTVGNYLKELEKMGFLKSEQVGKEKLYLNFRLLEVLKEK</sequence>
<gene>
    <name evidence="5" type="ORF">CSW08_13740</name>
</gene>
<dbReference type="InterPro" id="IPR026287">
    <property type="entry name" value="SoFic-like"/>
</dbReference>
<dbReference type="InterPro" id="IPR048770">
    <property type="entry name" value="SoFic-like_C"/>
</dbReference>
<evidence type="ECO:0000256" key="3">
    <source>
        <dbReference type="PIRSR" id="PIRSR640198-2"/>
    </source>
</evidence>
<feature type="binding site" evidence="3">
    <location>
        <begin position="204"/>
        <end position="211"/>
    </location>
    <ligand>
        <name>ATP</name>
        <dbReference type="ChEBI" id="CHEBI:30616"/>
    </ligand>
</feature>
<feature type="binding site" evidence="3">
    <location>
        <begin position="242"/>
        <end position="243"/>
    </location>
    <ligand>
        <name>ATP</name>
        <dbReference type="ChEBI" id="CHEBI:30616"/>
    </ligand>
</feature>
<dbReference type="OrthoDB" id="9814400at2"/>
<dbReference type="InterPro" id="IPR036597">
    <property type="entry name" value="Fido-like_dom_sf"/>
</dbReference>
<name>A0A2N3HHL5_9FLAO</name>
<dbReference type="Pfam" id="PF21248">
    <property type="entry name" value="SoFic-like_C"/>
    <property type="match status" value="1"/>
</dbReference>
<evidence type="ECO:0000313" key="5">
    <source>
        <dbReference type="EMBL" id="PKQ44465.1"/>
    </source>
</evidence>
<organism evidence="5 6">
    <name type="scientific">Confluentibacter flavum</name>
    <dbReference type="NCBI Taxonomy" id="1909700"/>
    <lineage>
        <taxon>Bacteria</taxon>
        <taxon>Pseudomonadati</taxon>
        <taxon>Bacteroidota</taxon>
        <taxon>Flavobacteriia</taxon>
        <taxon>Flavobacteriales</taxon>
        <taxon>Flavobacteriaceae</taxon>
        <taxon>Confluentibacter</taxon>
    </lineage>
</organism>
<dbReference type="InterPro" id="IPR025758">
    <property type="entry name" value="Fic/DOC_N"/>
</dbReference>
<dbReference type="PROSITE" id="PS51459">
    <property type="entry name" value="FIDO"/>
    <property type="match status" value="1"/>
</dbReference>
<dbReference type="GO" id="GO:0005524">
    <property type="term" value="F:ATP binding"/>
    <property type="evidence" value="ECO:0007669"/>
    <property type="project" value="UniProtKB-KW"/>
</dbReference>
<evidence type="ECO:0000313" key="6">
    <source>
        <dbReference type="Proteomes" id="UP000233435"/>
    </source>
</evidence>